<dbReference type="InterPro" id="IPR040151">
    <property type="entry name" value="Gfd2/YDR514C-like"/>
</dbReference>
<dbReference type="InterPro" id="IPR036397">
    <property type="entry name" value="RNaseH_sf"/>
</dbReference>
<dbReference type="Gene3D" id="3.30.420.10">
    <property type="entry name" value="Ribonuclease H-like superfamily/Ribonuclease H"/>
    <property type="match status" value="1"/>
</dbReference>
<name>A0A0A1SUK6_9HYPO</name>
<dbReference type="SUPFAM" id="SSF53098">
    <property type="entry name" value="Ribonuclease H-like"/>
    <property type="match status" value="1"/>
</dbReference>
<dbReference type="Pfam" id="PF21762">
    <property type="entry name" value="DEDDh_C"/>
    <property type="match status" value="1"/>
</dbReference>
<dbReference type="InterPro" id="IPR048519">
    <property type="entry name" value="Gfd2/YDR514C-like_C"/>
</dbReference>
<sequence length="502" mass="57305">MDDKQPDLTQRLRLLEQILGESCRVTDEPAEWEAHEKNLEKKNEDTKTPQEVSNIGDHLLSEELSNVEYSVLNPPADLYNEREPGTQGENDLVYCSWQTITSYTEHFIGKTNRTKALPFFEKILNSTKWDFYYVHDFLKPKEPAHLLVPTSQLEYFLASINAVLDTKLRIPSGPHRKIFFLKFPFEDISRPRYLLCHRPAKVEDEAANDDAADADAEFLNNPHQWPVIAKADVDSFHESSAESKEAWMSVMELLKVELNKHKADAEERRKKRKERDATELQKIAKVLADTNTVFIAIDFEAIEVSPHPISEVGISIVDPRELQTTNPGDKGENWWPLIKAHHLRIHEYAGLRNYRHVQGWPENFIFGDSVIVPKAEVAAAILNIFEPYTSTERTITLVGHDLGQDTRYLYKVGIDLEKLASSIDQVDTQRLHKAWKDLDQQRSLGRVLDDLELSYEYLHNAGNDAMYTLRAMLAIAVAVGKGTSEKDDESIEKSSSPSEGQV</sequence>
<dbReference type="PANTHER" id="PTHR28083">
    <property type="entry name" value="GOOD FOR FULL DBP5 ACTIVITY PROTEIN 2"/>
    <property type="match status" value="1"/>
</dbReference>
<dbReference type="AlphaFoldDB" id="A0A0A1SUK6"/>
<dbReference type="OrthoDB" id="5953249at2759"/>
<evidence type="ECO:0000256" key="2">
    <source>
        <dbReference type="SAM" id="MobiDB-lite"/>
    </source>
</evidence>
<proteinExistence type="predicted"/>
<accession>A0A0A1SUK6</accession>
<keyword evidence="1" id="KW-0175">Coiled coil</keyword>
<evidence type="ECO:0000313" key="4">
    <source>
        <dbReference type="EMBL" id="CEJ81916.1"/>
    </source>
</evidence>
<evidence type="ECO:0000313" key="5">
    <source>
        <dbReference type="Proteomes" id="UP000039046"/>
    </source>
</evidence>
<feature type="domain" description="Gfd2/YDR514C-like C-terminal" evidence="3">
    <location>
        <begin position="293"/>
        <end position="475"/>
    </location>
</feature>
<dbReference type="InterPro" id="IPR012337">
    <property type="entry name" value="RNaseH-like_sf"/>
</dbReference>
<feature type="coiled-coil region" evidence="1">
    <location>
        <begin position="251"/>
        <end position="283"/>
    </location>
</feature>
<dbReference type="EMBL" id="CDHN01000001">
    <property type="protein sequence ID" value="CEJ81916.1"/>
    <property type="molecule type" value="Genomic_DNA"/>
</dbReference>
<protein>
    <recommendedName>
        <fullName evidence="3">Gfd2/YDR514C-like C-terminal domain-containing protein</fullName>
    </recommendedName>
</protein>
<dbReference type="GO" id="GO:0005634">
    <property type="term" value="C:nucleus"/>
    <property type="evidence" value="ECO:0007669"/>
    <property type="project" value="TreeGrafter"/>
</dbReference>
<feature type="region of interest" description="Disordered" evidence="2">
    <location>
        <begin position="483"/>
        <end position="502"/>
    </location>
</feature>
<dbReference type="STRING" id="1531966.A0A0A1SUK6"/>
<dbReference type="PANTHER" id="PTHR28083:SF1">
    <property type="entry name" value="GOOD FOR FULL DBP5 ACTIVITY PROTEIN 2"/>
    <property type="match status" value="1"/>
</dbReference>
<dbReference type="HOGENOM" id="CLU_016815_4_0_1"/>
<evidence type="ECO:0000259" key="3">
    <source>
        <dbReference type="Pfam" id="PF21762"/>
    </source>
</evidence>
<keyword evidence="5" id="KW-1185">Reference proteome</keyword>
<gene>
    <name evidence="4" type="ORF">VHEMI02015</name>
</gene>
<dbReference type="GO" id="GO:0003676">
    <property type="term" value="F:nucleic acid binding"/>
    <property type="evidence" value="ECO:0007669"/>
    <property type="project" value="InterPro"/>
</dbReference>
<feature type="region of interest" description="Disordered" evidence="2">
    <location>
        <begin position="26"/>
        <end position="51"/>
    </location>
</feature>
<dbReference type="Proteomes" id="UP000039046">
    <property type="component" value="Unassembled WGS sequence"/>
</dbReference>
<evidence type="ECO:0000256" key="1">
    <source>
        <dbReference type="SAM" id="Coils"/>
    </source>
</evidence>
<organism evidence="4 5">
    <name type="scientific">[Torrubiella] hemipterigena</name>
    <dbReference type="NCBI Taxonomy" id="1531966"/>
    <lineage>
        <taxon>Eukaryota</taxon>
        <taxon>Fungi</taxon>
        <taxon>Dikarya</taxon>
        <taxon>Ascomycota</taxon>
        <taxon>Pezizomycotina</taxon>
        <taxon>Sordariomycetes</taxon>
        <taxon>Hypocreomycetidae</taxon>
        <taxon>Hypocreales</taxon>
        <taxon>Clavicipitaceae</taxon>
        <taxon>Clavicipitaceae incertae sedis</taxon>
        <taxon>'Torrubiella' clade</taxon>
    </lineage>
</organism>
<feature type="compositionally biased region" description="Low complexity" evidence="2">
    <location>
        <begin position="493"/>
        <end position="502"/>
    </location>
</feature>
<feature type="compositionally biased region" description="Basic and acidic residues" evidence="2">
    <location>
        <begin position="26"/>
        <end position="48"/>
    </location>
</feature>
<reference evidence="4 5" key="1">
    <citation type="journal article" date="2015" name="Genome Announc.">
        <title>Draft Genome Sequence and Gene Annotation of the Entomopathogenic Fungus Verticillium hemipterigenum.</title>
        <authorList>
            <person name="Horn F."/>
            <person name="Habel A."/>
            <person name="Scharf D.H."/>
            <person name="Dworschak J."/>
            <person name="Brakhage A.A."/>
            <person name="Guthke R."/>
            <person name="Hertweck C."/>
            <person name="Linde J."/>
        </authorList>
    </citation>
    <scope>NUCLEOTIDE SEQUENCE [LARGE SCALE GENOMIC DNA]</scope>
</reference>